<organism evidence="2 3">
    <name type="scientific">Nocardioides glacieisoli</name>
    <dbReference type="NCBI Taxonomy" id="1168730"/>
    <lineage>
        <taxon>Bacteria</taxon>
        <taxon>Bacillati</taxon>
        <taxon>Actinomycetota</taxon>
        <taxon>Actinomycetes</taxon>
        <taxon>Propionibacteriales</taxon>
        <taxon>Nocardioidaceae</taxon>
        <taxon>Nocardioides</taxon>
    </lineage>
</organism>
<dbReference type="InterPro" id="IPR055259">
    <property type="entry name" value="YkvP/CgeB_Glyco_trans-like"/>
</dbReference>
<protein>
    <submittedName>
        <fullName evidence="2">Spore maturation protein</fullName>
    </submittedName>
</protein>
<keyword evidence="3" id="KW-1185">Reference proteome</keyword>
<dbReference type="Proteomes" id="UP000291838">
    <property type="component" value="Unassembled WGS sequence"/>
</dbReference>
<evidence type="ECO:0000259" key="1">
    <source>
        <dbReference type="Pfam" id="PF13524"/>
    </source>
</evidence>
<evidence type="ECO:0000313" key="2">
    <source>
        <dbReference type="EMBL" id="RYB92362.1"/>
    </source>
</evidence>
<gene>
    <name evidence="2" type="ORF">EUA06_05240</name>
</gene>
<dbReference type="OrthoDB" id="5165900at2"/>
<dbReference type="RefSeq" id="WP_129473967.1">
    <property type="nucleotide sequence ID" value="NZ_SDWS01000002.1"/>
</dbReference>
<dbReference type="Pfam" id="PF13524">
    <property type="entry name" value="Glyco_trans_1_2"/>
    <property type="match status" value="1"/>
</dbReference>
<comment type="caution">
    <text evidence="2">The sequence shown here is derived from an EMBL/GenBank/DDBJ whole genome shotgun (WGS) entry which is preliminary data.</text>
</comment>
<dbReference type="EMBL" id="SDWS01000002">
    <property type="protein sequence ID" value="RYB92362.1"/>
    <property type="molecule type" value="Genomic_DNA"/>
</dbReference>
<reference evidence="2 3" key="1">
    <citation type="submission" date="2019-01" db="EMBL/GenBank/DDBJ databases">
        <title>Novel species of Nocardioides.</title>
        <authorList>
            <person name="Liu Q."/>
            <person name="Xin Y.-H."/>
        </authorList>
    </citation>
    <scope>NUCLEOTIDE SEQUENCE [LARGE SCALE GENOMIC DNA]</scope>
    <source>
        <strain evidence="2 3">HLT3-15</strain>
    </source>
</reference>
<feature type="domain" description="Spore protein YkvP/CgeB glycosyl transferase-like" evidence="1">
    <location>
        <begin position="182"/>
        <end position="329"/>
    </location>
</feature>
<accession>A0A4V1RKI1</accession>
<dbReference type="AlphaFoldDB" id="A0A4V1RKI1"/>
<proteinExistence type="predicted"/>
<evidence type="ECO:0000313" key="3">
    <source>
        <dbReference type="Proteomes" id="UP000291838"/>
    </source>
</evidence>
<name>A0A4V1RKI1_9ACTN</name>
<sequence>MRVHLVSPAFHGYWASIAAALEAGGHTVTTVVYDHNAGLRDRLWHHLRHELPRRTRLGDLRGLARAQTELATESVRAARPDVVVVVKGDTLQDPFWELLDELRLPRVTWLYDEVRRTRWDLERLAATGPVATYSPLDDVAFRAAGIDSRWLPLAFDHRLVEPDARTRNDEVVFVGARYANRERVLAMLAERDVPVRAFGRDWSTHPVDRLRTWAWRRPDLPSARDLSRADAYREMAAAVATLNIHGDQDGLTMRTFEASGVGGLQLLDRSDLGGLYEPGVDLLTWSDDAELVDLCTRAARDSEWSDGIREAGRRRTLAEHTFDHRVAVLAETWDLPSS</sequence>